<dbReference type="InterPro" id="IPR050194">
    <property type="entry name" value="Glycosyltransferase_grp1"/>
</dbReference>
<dbReference type="GO" id="GO:0016757">
    <property type="term" value="F:glycosyltransferase activity"/>
    <property type="evidence" value="ECO:0007669"/>
    <property type="project" value="InterPro"/>
</dbReference>
<accession>A0A951P7R3</accession>
<dbReference type="InterPro" id="IPR001296">
    <property type="entry name" value="Glyco_trans_1"/>
</dbReference>
<reference evidence="2" key="1">
    <citation type="submission" date="2021-05" db="EMBL/GenBank/DDBJ databases">
        <authorList>
            <person name="Pietrasiak N."/>
            <person name="Ward R."/>
            <person name="Stajich J.E."/>
            <person name="Kurbessoian T."/>
        </authorList>
    </citation>
    <scope>NUCLEOTIDE SEQUENCE</scope>
    <source>
        <strain evidence="2">GSE-TBD4-15B</strain>
    </source>
</reference>
<dbReference type="PANTHER" id="PTHR45947">
    <property type="entry name" value="SULFOQUINOVOSYL TRANSFERASE SQD2"/>
    <property type="match status" value="1"/>
</dbReference>
<dbReference type="Pfam" id="PF00534">
    <property type="entry name" value="Glycos_transf_1"/>
    <property type="match status" value="1"/>
</dbReference>
<evidence type="ECO:0000259" key="1">
    <source>
        <dbReference type="Pfam" id="PF00534"/>
    </source>
</evidence>
<dbReference type="EMBL" id="JAHHHV010000017">
    <property type="protein sequence ID" value="MBW4464631.1"/>
    <property type="molecule type" value="Genomic_DNA"/>
</dbReference>
<feature type="domain" description="Glycosyl transferase family 1" evidence="1">
    <location>
        <begin position="244"/>
        <end position="405"/>
    </location>
</feature>
<protein>
    <submittedName>
        <fullName evidence="2">Glycosyltransferase family 4 protein</fullName>
    </submittedName>
</protein>
<dbReference type="AlphaFoldDB" id="A0A951P7R3"/>
<dbReference type="CDD" id="cd03801">
    <property type="entry name" value="GT4_PimA-like"/>
    <property type="match status" value="1"/>
</dbReference>
<organism evidence="2 3">
    <name type="scientific">Pegethrix bostrychoides GSE-TBD4-15B</name>
    <dbReference type="NCBI Taxonomy" id="2839662"/>
    <lineage>
        <taxon>Bacteria</taxon>
        <taxon>Bacillati</taxon>
        <taxon>Cyanobacteriota</taxon>
        <taxon>Cyanophyceae</taxon>
        <taxon>Oculatellales</taxon>
        <taxon>Oculatellaceae</taxon>
        <taxon>Pegethrix</taxon>
    </lineage>
</organism>
<sequence>MQENQSKRLNILLVAEQCNPEGASVPLIAWHFFDQVSQLADVTLVTHERNQEQIEKYRNGRNVVYIQEGAFSKNYYRIITQLLTFLFRGKINWPLLHTLALPIYLEFDYTVYRKFKQAVQNHVYDVVHAVNPTIPRFPVKISQACTEVPFLLGPLNGGIPFPKSFQDKAKQEFVQFNFLRTVGRYLMPGYLATYRRASKILVGSNFTLEMLKKTFNLPDSRISLFSENGIPQEFFVDHKVAALDRPVKLLFVGRLVPYKCADLVIEAIAKLAPATLDRVTLTIVGDGSERANLEAQVQRLQLEKTVTFTGWIGHQETSSHYKTSDIFCFPSIREFGGAVVLEAMASGLPCIVADYGGISEYVTEQAGFKIEPISASHLIQKLAEAIQLLVDDPQLRSQMSQQAIQRAKEFEWSHKATQLVQLYSALKTATQPSIQQLPDMSPRPKTQFG</sequence>
<evidence type="ECO:0000313" key="3">
    <source>
        <dbReference type="Proteomes" id="UP000707356"/>
    </source>
</evidence>
<dbReference type="Proteomes" id="UP000707356">
    <property type="component" value="Unassembled WGS sequence"/>
</dbReference>
<proteinExistence type="predicted"/>
<comment type="caution">
    <text evidence="2">The sequence shown here is derived from an EMBL/GenBank/DDBJ whole genome shotgun (WGS) entry which is preliminary data.</text>
</comment>
<evidence type="ECO:0000313" key="2">
    <source>
        <dbReference type="EMBL" id="MBW4464631.1"/>
    </source>
</evidence>
<dbReference type="SUPFAM" id="SSF53756">
    <property type="entry name" value="UDP-Glycosyltransferase/glycogen phosphorylase"/>
    <property type="match status" value="1"/>
</dbReference>
<dbReference type="PANTHER" id="PTHR45947:SF3">
    <property type="entry name" value="SULFOQUINOVOSYL TRANSFERASE SQD2"/>
    <property type="match status" value="1"/>
</dbReference>
<gene>
    <name evidence="2" type="ORF">KME07_04225</name>
</gene>
<name>A0A951P7R3_9CYAN</name>
<reference evidence="2" key="2">
    <citation type="journal article" date="2022" name="Microbiol. Resour. Announc.">
        <title>Metagenome Sequencing to Explore Phylogenomics of Terrestrial Cyanobacteria.</title>
        <authorList>
            <person name="Ward R.D."/>
            <person name="Stajich J.E."/>
            <person name="Johansen J.R."/>
            <person name="Huntemann M."/>
            <person name="Clum A."/>
            <person name="Foster B."/>
            <person name="Foster B."/>
            <person name="Roux S."/>
            <person name="Palaniappan K."/>
            <person name="Varghese N."/>
            <person name="Mukherjee S."/>
            <person name="Reddy T.B.K."/>
            <person name="Daum C."/>
            <person name="Copeland A."/>
            <person name="Chen I.A."/>
            <person name="Ivanova N.N."/>
            <person name="Kyrpides N.C."/>
            <person name="Shapiro N."/>
            <person name="Eloe-Fadrosh E.A."/>
            <person name="Pietrasiak N."/>
        </authorList>
    </citation>
    <scope>NUCLEOTIDE SEQUENCE</scope>
    <source>
        <strain evidence="2">GSE-TBD4-15B</strain>
    </source>
</reference>
<dbReference type="Gene3D" id="3.40.50.2000">
    <property type="entry name" value="Glycogen Phosphorylase B"/>
    <property type="match status" value="2"/>
</dbReference>